<protein>
    <submittedName>
        <fullName evidence="1">Uncharacterized protein</fullName>
    </submittedName>
</protein>
<organism evidence="1 2">
    <name type="scientific">Caligus rogercresseyi</name>
    <name type="common">Sea louse</name>
    <dbReference type="NCBI Taxonomy" id="217165"/>
    <lineage>
        <taxon>Eukaryota</taxon>
        <taxon>Metazoa</taxon>
        <taxon>Ecdysozoa</taxon>
        <taxon>Arthropoda</taxon>
        <taxon>Crustacea</taxon>
        <taxon>Multicrustacea</taxon>
        <taxon>Hexanauplia</taxon>
        <taxon>Copepoda</taxon>
        <taxon>Siphonostomatoida</taxon>
        <taxon>Caligidae</taxon>
        <taxon>Caligus</taxon>
    </lineage>
</organism>
<dbReference type="InterPro" id="IPR029321">
    <property type="entry name" value="INTS2"/>
</dbReference>
<keyword evidence="2" id="KW-1185">Reference proteome</keyword>
<dbReference type="GO" id="GO:0034472">
    <property type="term" value="P:snRNA 3'-end processing"/>
    <property type="evidence" value="ECO:0007669"/>
    <property type="project" value="TreeGrafter"/>
</dbReference>
<proteinExistence type="predicted"/>
<sequence length="138" mass="15545">MNSVFPRKLWVYTINAMHSNRNSPIDLDGLVFDPLHALRVSKRVFCIAPLLEVLIYILRGALAASKTLLSQHILNNPLLPCEKNPAAPIYPNDQEREELKMALIITQESAAIQILLEAALLRNITEEDGHLAERKSRP</sequence>
<feature type="non-terminal residue" evidence="1">
    <location>
        <position position="138"/>
    </location>
</feature>
<dbReference type="Proteomes" id="UP000595437">
    <property type="component" value="Chromosome 11"/>
</dbReference>
<dbReference type="OrthoDB" id="70899at2759"/>
<dbReference type="EMBL" id="CP045900">
    <property type="protein sequence ID" value="QQP42109.1"/>
    <property type="molecule type" value="Genomic_DNA"/>
</dbReference>
<dbReference type="PANTHER" id="PTHR28608">
    <property type="entry name" value="INTEGRATOR COMPLEX SUBUNIT 2"/>
    <property type="match status" value="1"/>
</dbReference>
<gene>
    <name evidence="1" type="ORF">FKW44_016673</name>
</gene>
<evidence type="ECO:0000313" key="2">
    <source>
        <dbReference type="Proteomes" id="UP000595437"/>
    </source>
</evidence>
<dbReference type="Pfam" id="PF14750">
    <property type="entry name" value="INTS2"/>
    <property type="match status" value="1"/>
</dbReference>
<reference evidence="2" key="1">
    <citation type="submission" date="2021-01" db="EMBL/GenBank/DDBJ databases">
        <title>Caligus Genome Assembly.</title>
        <authorList>
            <person name="Gallardo-Escarate C."/>
        </authorList>
    </citation>
    <scope>NUCLEOTIDE SEQUENCE [LARGE SCALE GENOMIC DNA]</scope>
</reference>
<dbReference type="PANTHER" id="PTHR28608:SF1">
    <property type="entry name" value="INTEGRATOR COMPLEX SUBUNIT 2"/>
    <property type="match status" value="1"/>
</dbReference>
<dbReference type="GO" id="GO:0032039">
    <property type="term" value="C:integrator complex"/>
    <property type="evidence" value="ECO:0007669"/>
    <property type="project" value="InterPro"/>
</dbReference>
<dbReference type="AlphaFoldDB" id="A0A7T8H297"/>
<accession>A0A7T8H297</accession>
<name>A0A7T8H297_CALRO</name>
<evidence type="ECO:0000313" key="1">
    <source>
        <dbReference type="EMBL" id="QQP42109.1"/>
    </source>
</evidence>